<evidence type="ECO:0000259" key="2">
    <source>
        <dbReference type="Pfam" id="PF07715"/>
    </source>
</evidence>
<sequence>MTVTGSRIKRAEVEGPSPVTVITAEQITKEGFNTVNEVLQTLTQNTGYGQNDFSASGGFTPNAAVINLRGMGPGRTLLLINGRRANDYPFPYNGRSNFQNLNSIPAAAVERIETLAGGASAIYGSDAVAGVINIILKKNFEGDIIKLKRAFGFRD</sequence>
<dbReference type="InterPro" id="IPR039426">
    <property type="entry name" value="TonB-dep_rcpt-like"/>
</dbReference>
<gene>
    <name evidence="3" type="ORF">EBB59_07175</name>
</gene>
<dbReference type="AlphaFoldDB" id="A0A3M2I3D8"/>
<dbReference type="Gene3D" id="2.170.130.10">
    <property type="entry name" value="TonB-dependent receptor, plug domain"/>
    <property type="match status" value="1"/>
</dbReference>
<dbReference type="Pfam" id="PF07715">
    <property type="entry name" value="Plug"/>
    <property type="match status" value="1"/>
</dbReference>
<comment type="similarity">
    <text evidence="1">Belongs to the TonB-dependent receptor family.</text>
</comment>
<name>A0A3M2I3D8_9GAMM</name>
<dbReference type="RefSeq" id="WP_122101470.1">
    <property type="nucleotide sequence ID" value="NZ_RFLY01000008.1"/>
</dbReference>
<proteinExistence type="inferred from homology"/>
<keyword evidence="1" id="KW-0813">Transport</keyword>
<keyword evidence="1" id="KW-0812">Transmembrane</keyword>
<dbReference type="PANTHER" id="PTHR47234:SF1">
    <property type="entry name" value="TONB-DEPENDENT RECEPTOR"/>
    <property type="match status" value="1"/>
</dbReference>
<keyword evidence="1" id="KW-1134">Transmembrane beta strand</keyword>
<reference evidence="3 4" key="1">
    <citation type="submission" date="2018-10" db="EMBL/GenBank/DDBJ databases">
        <title>Proposal of Lysobacter pythonis sp. nov. isolated from royal pythons (Python regius).</title>
        <authorList>
            <person name="Hans-Juergen B."/>
            <person name="Huptas C."/>
            <person name="Sandra B."/>
            <person name="Igor L."/>
            <person name="Joachim S."/>
            <person name="Siegfried S."/>
            <person name="Mareike W."/>
            <person name="Peter K."/>
        </authorList>
    </citation>
    <scope>NUCLEOTIDE SEQUENCE [LARGE SCALE GENOMIC DNA]</scope>
    <source>
        <strain evidence="3 4">4284/11</strain>
    </source>
</reference>
<dbReference type="InterPro" id="IPR037066">
    <property type="entry name" value="Plug_dom_sf"/>
</dbReference>
<keyword evidence="1" id="KW-0998">Cell outer membrane</keyword>
<dbReference type="PROSITE" id="PS52016">
    <property type="entry name" value="TONB_DEPENDENT_REC_3"/>
    <property type="match status" value="1"/>
</dbReference>
<organism evidence="3 4">
    <name type="scientific">Solilutibacter pythonis</name>
    <dbReference type="NCBI Taxonomy" id="2483112"/>
    <lineage>
        <taxon>Bacteria</taxon>
        <taxon>Pseudomonadati</taxon>
        <taxon>Pseudomonadota</taxon>
        <taxon>Gammaproteobacteria</taxon>
        <taxon>Lysobacterales</taxon>
        <taxon>Lysobacteraceae</taxon>
        <taxon>Solilutibacter</taxon>
    </lineage>
</organism>
<dbReference type="PANTHER" id="PTHR47234">
    <property type="match status" value="1"/>
</dbReference>
<dbReference type="EMBL" id="RFLY01000008">
    <property type="protein sequence ID" value="RMH92997.1"/>
    <property type="molecule type" value="Genomic_DNA"/>
</dbReference>
<evidence type="ECO:0000256" key="1">
    <source>
        <dbReference type="PROSITE-ProRule" id="PRU01360"/>
    </source>
</evidence>
<dbReference type="GO" id="GO:0009279">
    <property type="term" value="C:cell outer membrane"/>
    <property type="evidence" value="ECO:0007669"/>
    <property type="project" value="UniProtKB-SubCell"/>
</dbReference>
<protein>
    <recommendedName>
        <fullName evidence="2">TonB-dependent receptor plug domain-containing protein</fullName>
    </recommendedName>
</protein>
<dbReference type="SUPFAM" id="SSF56935">
    <property type="entry name" value="Porins"/>
    <property type="match status" value="1"/>
</dbReference>
<feature type="domain" description="TonB-dependent receptor plug" evidence="2">
    <location>
        <begin position="14"/>
        <end position="131"/>
    </location>
</feature>
<comment type="caution">
    <text evidence="3">The sequence shown here is derived from an EMBL/GenBank/DDBJ whole genome shotgun (WGS) entry which is preliminary data.</text>
</comment>
<dbReference type="InterPro" id="IPR012910">
    <property type="entry name" value="Plug_dom"/>
</dbReference>
<dbReference type="OrthoDB" id="6276154at2"/>
<evidence type="ECO:0000313" key="3">
    <source>
        <dbReference type="EMBL" id="RMH92997.1"/>
    </source>
</evidence>
<keyword evidence="1" id="KW-0472">Membrane</keyword>
<dbReference type="Proteomes" id="UP000275012">
    <property type="component" value="Unassembled WGS sequence"/>
</dbReference>
<accession>A0A3M2I3D8</accession>
<comment type="subcellular location">
    <subcellularLocation>
        <location evidence="1">Cell outer membrane</location>
        <topology evidence="1">Multi-pass membrane protein</topology>
    </subcellularLocation>
</comment>
<keyword evidence="4" id="KW-1185">Reference proteome</keyword>
<evidence type="ECO:0000313" key="4">
    <source>
        <dbReference type="Proteomes" id="UP000275012"/>
    </source>
</evidence>